<dbReference type="Proteomes" id="UP000002593">
    <property type="component" value="Chromosome"/>
</dbReference>
<dbReference type="STRING" id="415426.Hbut_1066"/>
<reference evidence="1 2" key="1">
    <citation type="journal article" date="2007" name="Archaea">
        <title>The genome of Hyperthermus butylicus: a sulfur-reducing, peptide fermenting, neutrophilic Crenarchaeote growing up to 108 degrees C.</title>
        <authorList>
            <person name="Brugger K."/>
            <person name="Chen L."/>
            <person name="Stark M."/>
            <person name="Zibat A."/>
            <person name="Redder P."/>
            <person name="Ruepp A."/>
            <person name="Awayez M."/>
            <person name="She Q."/>
            <person name="Garrett R.A."/>
            <person name="Klenk H.P."/>
        </authorList>
    </citation>
    <scope>NUCLEOTIDE SEQUENCE [LARGE SCALE GENOMIC DNA]</scope>
    <source>
        <strain evidence="2">DSM 5456 / JCM 9403 / PLM1-5</strain>
    </source>
</reference>
<dbReference type="HOGENOM" id="CLU_917057_0_0_2"/>
<dbReference type="EnsemblBacteria" id="ABM80909">
    <property type="protein sequence ID" value="ABM80909"/>
    <property type="gene ID" value="Hbut_1066"/>
</dbReference>
<dbReference type="RefSeq" id="WP_011822227.1">
    <property type="nucleotide sequence ID" value="NC_008818.1"/>
</dbReference>
<dbReference type="GO" id="GO:0046917">
    <property type="term" value="F:triphosphoribosyl-dephospho-CoA synthase activity"/>
    <property type="evidence" value="ECO:0007669"/>
    <property type="project" value="InterPro"/>
</dbReference>
<dbReference type="InterPro" id="IPR002736">
    <property type="entry name" value="CitG"/>
</dbReference>
<name>A2BLP8_HYPBU</name>
<keyword evidence="2" id="KW-1185">Reference proteome</keyword>
<dbReference type="Pfam" id="PF01874">
    <property type="entry name" value="CitG"/>
    <property type="match status" value="1"/>
</dbReference>
<dbReference type="OrthoDB" id="15417at2157"/>
<dbReference type="eggNOG" id="arCOG04238">
    <property type="taxonomic scope" value="Archaea"/>
</dbReference>
<dbReference type="EMBL" id="CP000493">
    <property type="protein sequence ID" value="ABM80909.1"/>
    <property type="molecule type" value="Genomic_DNA"/>
</dbReference>
<dbReference type="KEGG" id="hbu:Hbut_1066"/>
<organism evidence="1 2">
    <name type="scientific">Hyperthermus butylicus (strain DSM 5456 / JCM 9403 / PLM1-5)</name>
    <dbReference type="NCBI Taxonomy" id="415426"/>
    <lineage>
        <taxon>Archaea</taxon>
        <taxon>Thermoproteota</taxon>
        <taxon>Thermoprotei</taxon>
        <taxon>Desulfurococcales</taxon>
        <taxon>Pyrodictiaceae</taxon>
        <taxon>Hyperthermus</taxon>
    </lineage>
</organism>
<dbReference type="GeneID" id="4781561"/>
<evidence type="ECO:0000313" key="2">
    <source>
        <dbReference type="Proteomes" id="UP000002593"/>
    </source>
</evidence>
<accession>A2BLP8</accession>
<dbReference type="AlphaFoldDB" id="A2BLP8"/>
<dbReference type="GO" id="GO:0005524">
    <property type="term" value="F:ATP binding"/>
    <property type="evidence" value="ECO:0007669"/>
    <property type="project" value="InterPro"/>
</dbReference>
<dbReference type="Gene3D" id="1.10.4200.10">
    <property type="entry name" value="Triphosphoribosyl-dephospho-CoA protein"/>
    <property type="match status" value="1"/>
</dbReference>
<gene>
    <name evidence="1" type="ordered locus">Hbut_1066</name>
</gene>
<proteinExistence type="predicted"/>
<protein>
    <submittedName>
        <fullName evidence="1">Uncharacterized protein</fullName>
    </submittedName>
</protein>
<evidence type="ECO:0000313" key="1">
    <source>
        <dbReference type="EMBL" id="ABM80909.1"/>
    </source>
</evidence>
<sequence>MEPVTACHQQAYACAEAVVIDAAVTRPGLTSFSRPRSDLDPLAFAALAPRAYEACLCSCLRSTAKDHTGWLGCWLDAIESLTAAEWGNPGMGMLFLLSLQAAALGYTVEKLGSDDDMHVMGAAQLLVEQAGVEGAKAFYRALQLVAPSYLGRLSWNGLPDATTGRLALAELWEKQVTLRELLAAASLYDPVARDAATGFSLSFGEIIPLLLEHADDLATGVRRATYYIAGFHGDFLLRRKRGGFLGELWRRAYMGDQAAEEELYRLLEGAAGPGSSADVVANAVARLLYLAEAGRITVRLYPP</sequence>